<evidence type="ECO:0000313" key="2">
    <source>
        <dbReference type="EMBL" id="OAN49119.1"/>
    </source>
</evidence>
<evidence type="ECO:0000259" key="1">
    <source>
        <dbReference type="Pfam" id="PF07238"/>
    </source>
</evidence>
<comment type="caution">
    <text evidence="2">The sequence shown here is derived from an EMBL/GenBank/DDBJ whole genome shotgun (WGS) entry which is preliminary data.</text>
</comment>
<dbReference type="SUPFAM" id="SSF141371">
    <property type="entry name" value="PilZ domain-like"/>
    <property type="match status" value="1"/>
</dbReference>
<name>A0A178MKJ3_9PROT</name>
<dbReference type="Pfam" id="PF07238">
    <property type="entry name" value="PilZ"/>
    <property type="match status" value="1"/>
</dbReference>
<accession>A0A178MKJ3</accession>
<dbReference type="RefSeq" id="WP_068493441.1">
    <property type="nucleotide sequence ID" value="NZ_LWQT01000066.1"/>
</dbReference>
<protein>
    <recommendedName>
        <fullName evidence="1">PilZ domain-containing protein</fullName>
    </recommendedName>
</protein>
<organism evidence="2 3">
    <name type="scientific">Paramagnetospirillum marisnigri</name>
    <dbReference type="NCBI Taxonomy" id="1285242"/>
    <lineage>
        <taxon>Bacteria</taxon>
        <taxon>Pseudomonadati</taxon>
        <taxon>Pseudomonadota</taxon>
        <taxon>Alphaproteobacteria</taxon>
        <taxon>Rhodospirillales</taxon>
        <taxon>Magnetospirillaceae</taxon>
        <taxon>Paramagnetospirillum</taxon>
    </lineage>
</organism>
<feature type="domain" description="PilZ" evidence="1">
    <location>
        <begin position="8"/>
        <end position="101"/>
    </location>
</feature>
<dbReference type="EMBL" id="LWQT01000066">
    <property type="protein sequence ID" value="OAN49119.1"/>
    <property type="molecule type" value="Genomic_DNA"/>
</dbReference>
<dbReference type="InterPro" id="IPR009875">
    <property type="entry name" value="PilZ_domain"/>
</dbReference>
<proteinExistence type="predicted"/>
<dbReference type="AlphaFoldDB" id="A0A178MKJ3"/>
<reference evidence="2 3" key="1">
    <citation type="submission" date="2016-04" db="EMBL/GenBank/DDBJ databases">
        <title>Draft genome sequence of freshwater magnetotactic bacteria Magnetospirillum marisnigri SP-1 and Magnetospirillum moscoviense BB-1.</title>
        <authorList>
            <person name="Koziaeva V."/>
            <person name="Dziuba M.V."/>
            <person name="Ivanov T.M."/>
            <person name="Kuznetsov B."/>
            <person name="Grouzdev D.S."/>
        </authorList>
    </citation>
    <scope>NUCLEOTIDE SEQUENCE [LARGE SCALE GENOMIC DNA]</scope>
    <source>
        <strain evidence="2 3">SP-1</strain>
    </source>
</reference>
<dbReference type="Proteomes" id="UP000078428">
    <property type="component" value="Unassembled WGS sequence"/>
</dbReference>
<dbReference type="OrthoDB" id="9795572at2"/>
<gene>
    <name evidence="2" type="ORF">A6A04_03085</name>
</gene>
<evidence type="ECO:0000313" key="3">
    <source>
        <dbReference type="Proteomes" id="UP000078428"/>
    </source>
</evidence>
<dbReference type="Gene3D" id="2.40.10.220">
    <property type="entry name" value="predicted glycosyltransferase like domains"/>
    <property type="match status" value="1"/>
</dbReference>
<sequence>MPVDSAEHRAYPRLSWAHPAQLFLGEMTQPAQVADLSLGGCKLLPSDLAPLKSLDLRTGTPLRIEMEGYTFQAIMRWATPNMSALGCAFDHVLTEADLEHLGIRLKTPSPA</sequence>
<keyword evidence="3" id="KW-1185">Reference proteome</keyword>
<dbReference type="GO" id="GO:0035438">
    <property type="term" value="F:cyclic-di-GMP binding"/>
    <property type="evidence" value="ECO:0007669"/>
    <property type="project" value="InterPro"/>
</dbReference>